<dbReference type="EMBL" id="JACKWZ010000178">
    <property type="protein sequence ID" value="KAF9412772.1"/>
    <property type="molecule type" value="Genomic_DNA"/>
</dbReference>
<keyword evidence="1" id="KW-1133">Transmembrane helix</keyword>
<name>A0A835GBW0_SPOEX</name>
<feature type="transmembrane region" description="Helical" evidence="1">
    <location>
        <begin position="538"/>
        <end position="557"/>
    </location>
</feature>
<keyword evidence="1" id="KW-0472">Membrane</keyword>
<evidence type="ECO:0000313" key="3">
    <source>
        <dbReference type="EMBL" id="KAF9412772.1"/>
    </source>
</evidence>
<feature type="transmembrane region" description="Helical" evidence="1">
    <location>
        <begin position="285"/>
        <end position="305"/>
    </location>
</feature>
<feature type="transmembrane region" description="Helical" evidence="1">
    <location>
        <begin position="135"/>
        <end position="157"/>
    </location>
</feature>
<dbReference type="PANTHER" id="PTHR11161:SF22">
    <property type="entry name" value="ACYLTRANSFERASE 3 DOMAIN-CONTAINING PROTEIN-RELATED"/>
    <property type="match status" value="1"/>
</dbReference>
<dbReference type="InterPro" id="IPR052728">
    <property type="entry name" value="O2_lipid_transport_reg"/>
</dbReference>
<accession>A0A835GBW0</accession>
<dbReference type="InterPro" id="IPR002656">
    <property type="entry name" value="Acyl_transf_3_dom"/>
</dbReference>
<gene>
    <name evidence="3" type="ORF">HW555_008775</name>
</gene>
<reference evidence="3" key="1">
    <citation type="submission" date="2020-08" db="EMBL/GenBank/DDBJ databases">
        <title>Spodoptera exigua strain:BAW_Kor-Di-RS1 Genome sequencing and assembly.</title>
        <authorList>
            <person name="Kim J."/>
            <person name="Nam H.Y."/>
            <person name="Kwon M."/>
            <person name="Choi J.H."/>
            <person name="Cho S.R."/>
            <person name="Kim G.-H."/>
        </authorList>
    </citation>
    <scope>NUCLEOTIDE SEQUENCE</scope>
    <source>
        <strain evidence="3">BAW_Kor-Di-RS1</strain>
        <tissue evidence="3">Whole-body</tissue>
    </source>
</reference>
<evidence type="ECO:0000256" key="1">
    <source>
        <dbReference type="SAM" id="Phobius"/>
    </source>
</evidence>
<feature type="transmembrane region" description="Helical" evidence="1">
    <location>
        <begin position="204"/>
        <end position="228"/>
    </location>
</feature>
<feature type="transmembrane region" description="Helical" evidence="1">
    <location>
        <begin position="458"/>
        <end position="480"/>
    </location>
</feature>
<organism evidence="3 4">
    <name type="scientific">Spodoptera exigua</name>
    <name type="common">Beet armyworm</name>
    <name type="synonym">Noctua fulgens</name>
    <dbReference type="NCBI Taxonomy" id="7107"/>
    <lineage>
        <taxon>Eukaryota</taxon>
        <taxon>Metazoa</taxon>
        <taxon>Ecdysozoa</taxon>
        <taxon>Arthropoda</taxon>
        <taxon>Hexapoda</taxon>
        <taxon>Insecta</taxon>
        <taxon>Pterygota</taxon>
        <taxon>Neoptera</taxon>
        <taxon>Endopterygota</taxon>
        <taxon>Lepidoptera</taxon>
        <taxon>Glossata</taxon>
        <taxon>Ditrysia</taxon>
        <taxon>Noctuoidea</taxon>
        <taxon>Noctuidae</taxon>
        <taxon>Amphipyrinae</taxon>
        <taxon>Spodoptera</taxon>
    </lineage>
</organism>
<keyword evidence="1" id="KW-0812">Transmembrane</keyword>
<feature type="non-terminal residue" evidence="3">
    <location>
        <position position="1"/>
    </location>
</feature>
<sequence length="655" mass="75572">YYFFSDTEYDRMPAKYKGDSYDKCHWDDNAIYCFAELKLVPDTSSPLFTMIQEYSAHNTTHFDYTKLVRGVCVTQTCTHLYNKTAPYNINDTDIGDAIEECVNESLIKDYGLKIKMIRYFCNQPPKDKPLDTVDYVVGIICLIIILANVIGTVYEPFGGKRKDFLSRFLVGFSIRYNWRKLVAPVARGQDPRLKRLKGIHGMRALSIGLVIMAHSILACVAFIDNPIYFEKLYKTSALKVIFNGMTIMQTFLVMSGFLLVYNSLLHAEKSKITFMTFPKYILLRWLRLTPAYAVYLGLTITWMRYLTDGPLWQEVIGNEVRDCKKYWWTNLLYINNYFDDSQCMQHTWYIATDTQLYCVGALVYVLCSTPRSRKIVLPLLFVAGLIIPGVITYMLNLDGTLIASPEAIHSLFLNEPTFNYTYRRGHTNLAGYTIGLSVGYLVYRWQKNGVDMTRFRKYRYLVLVLVVVGTSVVYAGSIFFEDVPRHSIYLRVAFSSLHKPVFGLIIALALVIFIFKIDDICRRIVEWQGWTVPSRISYSAYLIHVAFIRHFVSYQTTIWHTTFVLMQQMIVGFVLASFLTALPFYLIVEAPLSNMIKLLISGSRNKDGDNKENVKEENPKKMLSDSEILAIEKIVPLKTLREILSDDRKYESSRV</sequence>
<feature type="transmembrane region" description="Helical" evidence="1">
    <location>
        <begin position="348"/>
        <end position="368"/>
    </location>
</feature>
<dbReference type="Pfam" id="PF01757">
    <property type="entry name" value="Acyl_transf_3"/>
    <property type="match status" value="1"/>
</dbReference>
<comment type="caution">
    <text evidence="3">The sequence shown here is derived from an EMBL/GenBank/DDBJ whole genome shotgun (WGS) entry which is preliminary data.</text>
</comment>
<feature type="domain" description="Acyltransferase 3" evidence="2">
    <location>
        <begin position="197"/>
        <end position="586"/>
    </location>
</feature>
<feature type="transmembrane region" description="Helical" evidence="1">
    <location>
        <begin position="569"/>
        <end position="588"/>
    </location>
</feature>
<protein>
    <recommendedName>
        <fullName evidence="2">Acyltransferase 3 domain-containing protein</fullName>
    </recommendedName>
</protein>
<dbReference type="GO" id="GO:0016747">
    <property type="term" value="F:acyltransferase activity, transferring groups other than amino-acyl groups"/>
    <property type="evidence" value="ECO:0007669"/>
    <property type="project" value="InterPro"/>
</dbReference>
<keyword evidence="4" id="KW-1185">Reference proteome</keyword>
<proteinExistence type="predicted"/>
<feature type="transmembrane region" description="Helical" evidence="1">
    <location>
        <begin position="429"/>
        <end position="446"/>
    </location>
</feature>
<evidence type="ECO:0000259" key="2">
    <source>
        <dbReference type="Pfam" id="PF01757"/>
    </source>
</evidence>
<dbReference type="PANTHER" id="PTHR11161">
    <property type="entry name" value="O-ACYLTRANSFERASE"/>
    <property type="match status" value="1"/>
</dbReference>
<evidence type="ECO:0000313" key="4">
    <source>
        <dbReference type="Proteomes" id="UP000648187"/>
    </source>
</evidence>
<dbReference type="Proteomes" id="UP000648187">
    <property type="component" value="Unassembled WGS sequence"/>
</dbReference>
<dbReference type="AlphaFoldDB" id="A0A835GBW0"/>
<feature type="transmembrane region" description="Helical" evidence="1">
    <location>
        <begin position="375"/>
        <end position="395"/>
    </location>
</feature>
<feature type="transmembrane region" description="Helical" evidence="1">
    <location>
        <begin position="240"/>
        <end position="264"/>
    </location>
</feature>
<feature type="transmembrane region" description="Helical" evidence="1">
    <location>
        <begin position="500"/>
        <end position="517"/>
    </location>
</feature>